<keyword evidence="4 5" id="KW-0472">Membrane</keyword>
<dbReference type="EMBL" id="JAROKS010000003">
    <property type="protein sequence ID" value="KAK1805132.1"/>
    <property type="molecule type" value="Genomic_DNA"/>
</dbReference>
<evidence type="ECO:0000256" key="5">
    <source>
        <dbReference type="SAM" id="Phobius"/>
    </source>
</evidence>
<dbReference type="AlphaFoldDB" id="A0AAD8ZTS5"/>
<dbReference type="InterPro" id="IPR028744">
    <property type="entry name" value="CatSper4"/>
</dbReference>
<keyword evidence="8" id="KW-1185">Reference proteome</keyword>
<evidence type="ECO:0000256" key="1">
    <source>
        <dbReference type="ARBA" id="ARBA00004141"/>
    </source>
</evidence>
<feature type="domain" description="Ion transport" evidence="6">
    <location>
        <begin position="33"/>
        <end position="261"/>
    </location>
</feature>
<organism evidence="7 8">
    <name type="scientific">Electrophorus voltai</name>
    <dbReference type="NCBI Taxonomy" id="2609070"/>
    <lineage>
        <taxon>Eukaryota</taxon>
        <taxon>Metazoa</taxon>
        <taxon>Chordata</taxon>
        <taxon>Craniata</taxon>
        <taxon>Vertebrata</taxon>
        <taxon>Euteleostomi</taxon>
        <taxon>Actinopterygii</taxon>
        <taxon>Neopterygii</taxon>
        <taxon>Teleostei</taxon>
        <taxon>Ostariophysi</taxon>
        <taxon>Gymnotiformes</taxon>
        <taxon>Gymnotoidei</taxon>
        <taxon>Gymnotidae</taxon>
        <taxon>Electrophorus</taxon>
    </lineage>
</organism>
<dbReference type="InterPro" id="IPR027359">
    <property type="entry name" value="Volt_channel_dom_sf"/>
</dbReference>
<dbReference type="PANTHER" id="PTHR47077:SF1">
    <property type="entry name" value="CATION CHANNEL SPERM-ASSOCIATED PROTEIN 4"/>
    <property type="match status" value="1"/>
</dbReference>
<dbReference type="SUPFAM" id="SSF81324">
    <property type="entry name" value="Voltage-gated potassium channels"/>
    <property type="match status" value="1"/>
</dbReference>
<comment type="subcellular location">
    <subcellularLocation>
        <location evidence="1">Membrane</location>
        <topology evidence="1">Multi-pass membrane protein</topology>
    </subcellularLocation>
</comment>
<protein>
    <recommendedName>
        <fullName evidence="6">Ion transport domain-containing protein</fullName>
    </recommendedName>
</protein>
<keyword evidence="2 5" id="KW-0812">Transmembrane</keyword>
<dbReference type="Pfam" id="PF00520">
    <property type="entry name" value="Ion_trans"/>
    <property type="match status" value="1"/>
</dbReference>
<gene>
    <name evidence="7" type="ORF">P4O66_019484</name>
</gene>
<evidence type="ECO:0000256" key="4">
    <source>
        <dbReference type="ARBA" id="ARBA00023136"/>
    </source>
</evidence>
<dbReference type="PANTHER" id="PTHR47077">
    <property type="entry name" value="ION_TRANS DOMAIN-CONTAINING PROTEIN"/>
    <property type="match status" value="1"/>
</dbReference>
<dbReference type="GO" id="GO:0005245">
    <property type="term" value="F:voltage-gated calcium channel activity"/>
    <property type="evidence" value="ECO:0007669"/>
    <property type="project" value="TreeGrafter"/>
</dbReference>
<dbReference type="GO" id="GO:0006814">
    <property type="term" value="P:sodium ion transport"/>
    <property type="evidence" value="ECO:0007669"/>
    <property type="project" value="TreeGrafter"/>
</dbReference>
<dbReference type="GO" id="GO:0097228">
    <property type="term" value="C:sperm principal piece"/>
    <property type="evidence" value="ECO:0007669"/>
    <property type="project" value="TreeGrafter"/>
</dbReference>
<dbReference type="GO" id="GO:0030317">
    <property type="term" value="P:flagellated sperm motility"/>
    <property type="evidence" value="ECO:0007669"/>
    <property type="project" value="InterPro"/>
</dbReference>
<keyword evidence="3 5" id="KW-1133">Transmembrane helix</keyword>
<feature type="transmembrane region" description="Helical" evidence="5">
    <location>
        <begin position="169"/>
        <end position="188"/>
    </location>
</feature>
<feature type="transmembrane region" description="Helical" evidence="5">
    <location>
        <begin position="230"/>
        <end position="255"/>
    </location>
</feature>
<dbReference type="Gene3D" id="1.20.120.350">
    <property type="entry name" value="Voltage-gated potassium channels. Chain C"/>
    <property type="match status" value="1"/>
</dbReference>
<dbReference type="GO" id="GO:0005227">
    <property type="term" value="F:calcium-activated cation channel activity"/>
    <property type="evidence" value="ECO:0007669"/>
    <property type="project" value="InterPro"/>
</dbReference>
<dbReference type="GO" id="GO:0001669">
    <property type="term" value="C:acrosomal vesicle"/>
    <property type="evidence" value="ECO:0007669"/>
    <property type="project" value="TreeGrafter"/>
</dbReference>
<dbReference type="GO" id="GO:0048240">
    <property type="term" value="P:sperm capacitation"/>
    <property type="evidence" value="ECO:0007669"/>
    <property type="project" value="TreeGrafter"/>
</dbReference>
<dbReference type="Proteomes" id="UP001239994">
    <property type="component" value="Unassembled WGS sequence"/>
</dbReference>
<sequence length="451" mass="50742">MIMDYKEFPVCSQDDAEAKNYVSQVLVGALLEHFLFKFFILTVNICNIFIIAFQTNPDISKIYDTVIIVCEHTALVIFILEILLKWFYGFSVFWKNGWNVLDFMLSLSVTGSMVMFGQEETKIVSCHHFLLVNSRHKVIQPSLSLIFLIHQFLKILFPPSSSLPDMSSIFIILGFLMLMFAILGTVLFKAAFPSVFSNLTSVLYILFVCITQDGWAGIYQELKSVEGPLYAASLYLCAFITGGAFLFANLLIAVVATNLETAITYCDEAMLFSQPNSEDDCLLKDRNIIHVDEVAAKTNMTRHQTPWTDTFLDNLSVDITEQIALVIGAIEKNERAYVRTIEELQAVVDKVHSLSYNREKDKEMIMRNQMAASLQEDLFSNEIAMGRSGDILSTLITLEKANIINSSVNRPNMFTTSMVQNRVRQLSAAVTAAHSTSASEHGEFIAESHEN</sequence>
<feature type="transmembrane region" description="Helical" evidence="5">
    <location>
        <begin position="195"/>
        <end position="218"/>
    </location>
</feature>
<feature type="transmembrane region" description="Helical" evidence="5">
    <location>
        <begin position="34"/>
        <end position="53"/>
    </location>
</feature>
<evidence type="ECO:0000259" key="6">
    <source>
        <dbReference type="Pfam" id="PF00520"/>
    </source>
</evidence>
<evidence type="ECO:0000256" key="2">
    <source>
        <dbReference type="ARBA" id="ARBA00022692"/>
    </source>
</evidence>
<evidence type="ECO:0000256" key="3">
    <source>
        <dbReference type="ARBA" id="ARBA00022989"/>
    </source>
</evidence>
<evidence type="ECO:0000313" key="8">
    <source>
        <dbReference type="Proteomes" id="UP001239994"/>
    </source>
</evidence>
<accession>A0AAD8ZTS5</accession>
<dbReference type="InterPro" id="IPR005821">
    <property type="entry name" value="Ion_trans_dom"/>
</dbReference>
<name>A0AAD8ZTS5_9TELE</name>
<evidence type="ECO:0000313" key="7">
    <source>
        <dbReference type="EMBL" id="KAK1805132.1"/>
    </source>
</evidence>
<reference evidence="7" key="1">
    <citation type="submission" date="2023-03" db="EMBL/GenBank/DDBJ databases">
        <title>Electrophorus voltai genome.</title>
        <authorList>
            <person name="Bian C."/>
        </authorList>
    </citation>
    <scope>NUCLEOTIDE SEQUENCE</scope>
    <source>
        <strain evidence="7">CB-2022</strain>
        <tissue evidence="7">Muscle</tissue>
    </source>
</reference>
<dbReference type="Gene3D" id="1.10.287.70">
    <property type="match status" value="1"/>
</dbReference>
<proteinExistence type="predicted"/>
<dbReference type="GO" id="GO:0036128">
    <property type="term" value="C:CatSper complex"/>
    <property type="evidence" value="ECO:0007669"/>
    <property type="project" value="InterPro"/>
</dbReference>
<comment type="caution">
    <text evidence="7">The sequence shown here is derived from an EMBL/GenBank/DDBJ whole genome shotgun (WGS) entry which is preliminary data.</text>
</comment>
<feature type="transmembrane region" description="Helical" evidence="5">
    <location>
        <begin position="65"/>
        <end position="88"/>
    </location>
</feature>